<evidence type="ECO:0000313" key="7">
    <source>
        <dbReference type="EMBL" id="OAF01468.1"/>
    </source>
</evidence>
<keyword evidence="8" id="KW-1185">Reference proteome</keyword>
<feature type="transmembrane region" description="Helical" evidence="6">
    <location>
        <begin position="193"/>
        <end position="211"/>
    </location>
</feature>
<feature type="transmembrane region" description="Helical" evidence="6">
    <location>
        <begin position="46"/>
        <end position="65"/>
    </location>
</feature>
<organism evidence="7 8">
    <name type="scientific">Bradyrhizobium centrolobii</name>
    <dbReference type="NCBI Taxonomy" id="1505087"/>
    <lineage>
        <taxon>Bacteria</taxon>
        <taxon>Pseudomonadati</taxon>
        <taxon>Pseudomonadota</taxon>
        <taxon>Alphaproteobacteria</taxon>
        <taxon>Hyphomicrobiales</taxon>
        <taxon>Nitrobacteraceae</taxon>
        <taxon>Bradyrhizobium</taxon>
    </lineage>
</organism>
<dbReference type="EMBL" id="LUUB01000104">
    <property type="protein sequence ID" value="OAF01468.1"/>
    <property type="molecule type" value="Genomic_DNA"/>
</dbReference>
<feature type="transmembrane region" description="Helical" evidence="6">
    <location>
        <begin position="86"/>
        <end position="105"/>
    </location>
</feature>
<feature type="transmembrane region" description="Helical" evidence="6">
    <location>
        <begin position="111"/>
        <end position="130"/>
    </location>
</feature>
<evidence type="ECO:0000256" key="4">
    <source>
        <dbReference type="ARBA" id="ARBA00022989"/>
    </source>
</evidence>
<dbReference type="GO" id="GO:0016020">
    <property type="term" value="C:membrane"/>
    <property type="evidence" value="ECO:0007669"/>
    <property type="project" value="UniProtKB-SubCell"/>
</dbReference>
<comment type="subcellular location">
    <subcellularLocation>
        <location evidence="1">Membrane</location>
        <topology evidence="1">Multi-pass membrane protein</topology>
    </subcellularLocation>
</comment>
<evidence type="ECO:0000313" key="8">
    <source>
        <dbReference type="Proteomes" id="UP000076959"/>
    </source>
</evidence>
<dbReference type="InterPro" id="IPR044878">
    <property type="entry name" value="UbiA_sf"/>
</dbReference>
<dbReference type="Proteomes" id="UP000076959">
    <property type="component" value="Unassembled WGS sequence"/>
</dbReference>
<dbReference type="PANTHER" id="PTHR42723:SF1">
    <property type="entry name" value="CHLOROPHYLL SYNTHASE, CHLOROPLASTIC"/>
    <property type="match status" value="1"/>
</dbReference>
<sequence length="291" mass="29546">MAMTAQRPLSVTALLTLGRVSNLPTVWTNVLTGAVLAGGPWHDGRTGIVLVAMSLFYVGGMYLNDYFDRGIDARERPGRPIPAGDVAADLVAAIGFGLLAAGVALLATIGLAAAICGLGLAALIVAYDLFHKGNPVAPVMMGACRMLVYLGAAAATTGSIPEFVVIASLALLAYITGLTYAARQESLDRVGNLWPLVALSAPMIIALPALARGPLSAVIYIALICWTTAAVYLLARRPAPGAVSRAVAALIAGVSLVDAALIASAGASAPALLAVAGFAATVLLQRYIAGT</sequence>
<feature type="transmembrane region" description="Helical" evidence="6">
    <location>
        <begin position="217"/>
        <end position="235"/>
    </location>
</feature>
<dbReference type="CDD" id="cd13964">
    <property type="entry name" value="PT_UbiA_1"/>
    <property type="match status" value="1"/>
</dbReference>
<accession>A0A176YCV2</accession>
<dbReference type="InterPro" id="IPR050475">
    <property type="entry name" value="Prenyltransferase_related"/>
</dbReference>
<dbReference type="RefSeq" id="WP_063707287.1">
    <property type="nucleotide sequence ID" value="NZ_LUUB01000104.1"/>
</dbReference>
<dbReference type="AlphaFoldDB" id="A0A176YCV2"/>
<keyword evidence="3 6" id="KW-0812">Transmembrane</keyword>
<evidence type="ECO:0000256" key="5">
    <source>
        <dbReference type="ARBA" id="ARBA00023136"/>
    </source>
</evidence>
<dbReference type="OrthoDB" id="8559716at2"/>
<evidence type="ECO:0000256" key="2">
    <source>
        <dbReference type="ARBA" id="ARBA00022475"/>
    </source>
</evidence>
<dbReference type="STRING" id="1505087.AYJ54_28650"/>
<evidence type="ECO:0000256" key="3">
    <source>
        <dbReference type="ARBA" id="ARBA00022692"/>
    </source>
</evidence>
<dbReference type="Pfam" id="PF01040">
    <property type="entry name" value="UbiA"/>
    <property type="match status" value="1"/>
</dbReference>
<reference evidence="7 8" key="1">
    <citation type="submission" date="2016-03" db="EMBL/GenBank/DDBJ databases">
        <title>Draft Genome Sequence of the Strain BR 10245 (Bradyrhizobium sp.) isolated from nodules of Centrolobium paraense.</title>
        <authorList>
            <person name="Simoes-Araujo J.L.Sr."/>
            <person name="Barauna A.C."/>
            <person name="Silva K."/>
            <person name="Zilli J.E."/>
        </authorList>
    </citation>
    <scope>NUCLEOTIDE SEQUENCE [LARGE SCALE GENOMIC DNA]</scope>
    <source>
        <strain evidence="7 8">BR 10245</strain>
    </source>
</reference>
<keyword evidence="4 6" id="KW-1133">Transmembrane helix</keyword>
<evidence type="ECO:0000256" key="6">
    <source>
        <dbReference type="SAM" id="Phobius"/>
    </source>
</evidence>
<keyword evidence="2" id="KW-1003">Cell membrane</keyword>
<keyword evidence="7" id="KW-0808">Transferase</keyword>
<feature type="transmembrane region" description="Helical" evidence="6">
    <location>
        <begin position="247"/>
        <end position="265"/>
    </location>
</feature>
<evidence type="ECO:0000256" key="1">
    <source>
        <dbReference type="ARBA" id="ARBA00004141"/>
    </source>
</evidence>
<name>A0A176YCV2_9BRAD</name>
<proteinExistence type="predicted"/>
<dbReference type="InterPro" id="IPR000537">
    <property type="entry name" value="UbiA_prenyltransferase"/>
</dbReference>
<gene>
    <name evidence="7" type="ORF">AYJ54_28650</name>
</gene>
<feature type="transmembrane region" description="Helical" evidence="6">
    <location>
        <begin position="271"/>
        <end position="289"/>
    </location>
</feature>
<dbReference type="GO" id="GO:0016765">
    <property type="term" value="F:transferase activity, transferring alkyl or aryl (other than methyl) groups"/>
    <property type="evidence" value="ECO:0007669"/>
    <property type="project" value="InterPro"/>
</dbReference>
<protein>
    <submittedName>
        <fullName evidence="7">Prenyltransferase</fullName>
    </submittedName>
</protein>
<comment type="caution">
    <text evidence="7">The sequence shown here is derived from an EMBL/GenBank/DDBJ whole genome shotgun (WGS) entry which is preliminary data.</text>
</comment>
<dbReference type="PANTHER" id="PTHR42723">
    <property type="entry name" value="CHLOROPHYLL SYNTHASE"/>
    <property type="match status" value="1"/>
</dbReference>
<dbReference type="Gene3D" id="1.10.357.140">
    <property type="entry name" value="UbiA prenyltransferase"/>
    <property type="match status" value="1"/>
</dbReference>
<keyword evidence="5 6" id="KW-0472">Membrane</keyword>